<dbReference type="FunCoup" id="K0IL15">
    <property type="interactions" value="190"/>
</dbReference>
<keyword evidence="5" id="KW-0547">Nucleotide-binding</keyword>
<organism evidence="11 12">
    <name type="scientific">Nitrososphaera gargensis (strain Ga9.2)</name>
    <dbReference type="NCBI Taxonomy" id="1237085"/>
    <lineage>
        <taxon>Archaea</taxon>
        <taxon>Nitrososphaerota</taxon>
        <taxon>Nitrososphaeria</taxon>
        <taxon>Nitrososphaerales</taxon>
        <taxon>Nitrososphaeraceae</taxon>
        <taxon>Nitrososphaera</taxon>
    </lineage>
</organism>
<evidence type="ECO:0000313" key="12">
    <source>
        <dbReference type="Proteomes" id="UP000008037"/>
    </source>
</evidence>
<dbReference type="GO" id="GO:0005737">
    <property type="term" value="C:cytoplasm"/>
    <property type="evidence" value="ECO:0007669"/>
    <property type="project" value="TreeGrafter"/>
</dbReference>
<dbReference type="SMART" id="SM01400">
    <property type="entry name" value="Pribosyltran_N"/>
    <property type="match status" value="1"/>
</dbReference>
<dbReference type="Gene3D" id="3.40.50.2020">
    <property type="match status" value="2"/>
</dbReference>
<dbReference type="GO" id="GO:0006164">
    <property type="term" value="P:purine nucleotide biosynthetic process"/>
    <property type="evidence" value="ECO:0007669"/>
    <property type="project" value="TreeGrafter"/>
</dbReference>
<dbReference type="InParanoid" id="K0IL15"/>
<evidence type="ECO:0000256" key="3">
    <source>
        <dbReference type="ARBA" id="ARBA00022723"/>
    </source>
</evidence>
<keyword evidence="6 11" id="KW-0418">Kinase</keyword>
<dbReference type="PANTHER" id="PTHR10210">
    <property type="entry name" value="RIBOSE-PHOSPHATE DIPHOSPHOKINASE FAMILY MEMBER"/>
    <property type="match status" value="1"/>
</dbReference>
<dbReference type="GO" id="GO:0000287">
    <property type="term" value="F:magnesium ion binding"/>
    <property type="evidence" value="ECO:0007669"/>
    <property type="project" value="InterPro"/>
</dbReference>
<evidence type="ECO:0000256" key="4">
    <source>
        <dbReference type="ARBA" id="ARBA00022727"/>
    </source>
</evidence>
<evidence type="ECO:0000256" key="1">
    <source>
        <dbReference type="ARBA" id="ARBA00013247"/>
    </source>
</evidence>
<dbReference type="GO" id="GO:0004749">
    <property type="term" value="F:ribose phosphate diphosphokinase activity"/>
    <property type="evidence" value="ECO:0007669"/>
    <property type="project" value="UniProtKB-EC"/>
</dbReference>
<dbReference type="CDD" id="cd06223">
    <property type="entry name" value="PRTases_typeI"/>
    <property type="match status" value="1"/>
</dbReference>
<evidence type="ECO:0000313" key="11">
    <source>
        <dbReference type="EMBL" id="AFU59257.1"/>
    </source>
</evidence>
<dbReference type="GO" id="GO:0002189">
    <property type="term" value="C:ribose phosphate diphosphokinase complex"/>
    <property type="evidence" value="ECO:0007669"/>
    <property type="project" value="TreeGrafter"/>
</dbReference>
<dbReference type="GO" id="GO:0005524">
    <property type="term" value="F:ATP binding"/>
    <property type="evidence" value="ECO:0007669"/>
    <property type="project" value="UniProtKB-KW"/>
</dbReference>
<dbReference type="InterPro" id="IPR029057">
    <property type="entry name" value="PRTase-like"/>
</dbReference>
<dbReference type="STRING" id="1237085.Ngar_c23310"/>
<comment type="catalytic activity">
    <reaction evidence="9">
        <text>D-ribose 5-phosphate + ATP = 5-phospho-alpha-D-ribose 1-diphosphate + AMP + H(+)</text>
        <dbReference type="Rhea" id="RHEA:15609"/>
        <dbReference type="ChEBI" id="CHEBI:15378"/>
        <dbReference type="ChEBI" id="CHEBI:30616"/>
        <dbReference type="ChEBI" id="CHEBI:58017"/>
        <dbReference type="ChEBI" id="CHEBI:78346"/>
        <dbReference type="ChEBI" id="CHEBI:456215"/>
        <dbReference type="EC" id="2.7.6.1"/>
    </reaction>
</comment>
<name>K0IL15_NITGG</name>
<dbReference type="GO" id="GO:0016301">
    <property type="term" value="F:kinase activity"/>
    <property type="evidence" value="ECO:0007669"/>
    <property type="project" value="UniProtKB-KW"/>
</dbReference>
<dbReference type="InterPro" id="IPR029099">
    <property type="entry name" value="Pribosyltran_N"/>
</dbReference>
<evidence type="ECO:0000256" key="8">
    <source>
        <dbReference type="ARBA" id="ARBA00022842"/>
    </source>
</evidence>
<keyword evidence="3" id="KW-0479">Metal-binding</keyword>
<evidence type="ECO:0000256" key="7">
    <source>
        <dbReference type="ARBA" id="ARBA00022840"/>
    </source>
</evidence>
<dbReference type="KEGG" id="nga:Ngar_c23310"/>
<keyword evidence="8" id="KW-0460">Magnesium</keyword>
<dbReference type="Pfam" id="PF13793">
    <property type="entry name" value="Pribosyltran_N"/>
    <property type="match status" value="1"/>
</dbReference>
<dbReference type="GO" id="GO:0006015">
    <property type="term" value="P:5-phosphoribose 1-diphosphate biosynthetic process"/>
    <property type="evidence" value="ECO:0007669"/>
    <property type="project" value="TreeGrafter"/>
</dbReference>
<dbReference type="Pfam" id="PF14572">
    <property type="entry name" value="Pribosyl_synth"/>
    <property type="match status" value="1"/>
</dbReference>
<reference evidence="11 12" key="1">
    <citation type="journal article" date="2012" name="Environ. Microbiol.">
        <title>The genome of the ammonia-oxidizing Candidatus Nitrososphaera gargensis: insights into metabolic versatility and environmental adaptations.</title>
        <authorList>
            <person name="Spang A."/>
            <person name="Poehlein A."/>
            <person name="Offre P."/>
            <person name="Zumbragel S."/>
            <person name="Haider S."/>
            <person name="Rychlik N."/>
            <person name="Nowka B."/>
            <person name="Schmeisser C."/>
            <person name="Lebedeva E.V."/>
            <person name="Rattei T."/>
            <person name="Bohm C."/>
            <person name="Schmid M."/>
            <person name="Galushko A."/>
            <person name="Hatzenpichler R."/>
            <person name="Weinmaier T."/>
            <person name="Daniel R."/>
            <person name="Schleper C."/>
            <person name="Spieck E."/>
            <person name="Streit W."/>
            <person name="Wagner M."/>
        </authorList>
    </citation>
    <scope>NUCLEOTIDE SEQUENCE [LARGE SCALE GENOMIC DNA]</scope>
    <source>
        <strain evidence="12">Ga9.2</strain>
    </source>
</reference>
<dbReference type="GeneID" id="13794348"/>
<protein>
    <recommendedName>
        <fullName evidence="1">ribose-phosphate diphosphokinase</fullName>
        <ecNumber evidence="1">2.7.6.1</ecNumber>
    </recommendedName>
</protein>
<feature type="domain" description="Ribose-phosphate pyrophosphokinase N-terminal" evidence="10">
    <location>
        <begin position="5"/>
        <end position="120"/>
    </location>
</feature>
<dbReference type="AlphaFoldDB" id="K0IL15"/>
<keyword evidence="12" id="KW-1185">Reference proteome</keyword>
<dbReference type="HOGENOM" id="CLU_033546_2_2_2"/>
<dbReference type="OrthoDB" id="371997at2157"/>
<dbReference type="RefSeq" id="WP_015019792.1">
    <property type="nucleotide sequence ID" value="NC_018719.1"/>
</dbReference>
<dbReference type="FunFam" id="3.40.50.2020:FF:000007">
    <property type="entry name" value="Ribose-phosphate pyrophosphokinase"/>
    <property type="match status" value="1"/>
</dbReference>
<keyword evidence="4" id="KW-0545">Nucleotide biosynthesis</keyword>
<dbReference type="InterPro" id="IPR000836">
    <property type="entry name" value="PRTase_dom"/>
</dbReference>
<evidence type="ECO:0000256" key="5">
    <source>
        <dbReference type="ARBA" id="ARBA00022741"/>
    </source>
</evidence>
<accession>K0IL15</accession>
<dbReference type="SUPFAM" id="SSF53271">
    <property type="entry name" value="PRTase-like"/>
    <property type="match status" value="2"/>
</dbReference>
<dbReference type="NCBIfam" id="TIGR01251">
    <property type="entry name" value="ribP_PPkin"/>
    <property type="match status" value="1"/>
</dbReference>
<evidence type="ECO:0000256" key="2">
    <source>
        <dbReference type="ARBA" id="ARBA00022679"/>
    </source>
</evidence>
<dbReference type="EC" id="2.7.6.1" evidence="1"/>
<sequence length="298" mass="32133">MSEISIITGPASSDLADKIAKKLDAQMVAAELRIFSDGESKIKMAGRADKKNCVIVQSTYPPTDTHLMQTLMLAKKCSDDGALDVCAVIPYLAYARQDRAFLEGEVVSIALVAKLLEAAGVRHVITVDIHSQLAMSHFASIQNVSSIPLLAEYASRIMKLHRLVAVSPDAGGTDRVKEFARLLKTDTIALKKSRDRTTGEVTIEEKLDLDVSGRDTILVDDMISSGESIVKAVGVLRRNGAGKVYAMCAHALLIGDAAQKIKQAGVQDIIATNSIPGEYARVDLSPAIAEAVKSRYYY</sequence>
<evidence type="ECO:0000256" key="9">
    <source>
        <dbReference type="ARBA" id="ARBA00049535"/>
    </source>
</evidence>
<dbReference type="Proteomes" id="UP000008037">
    <property type="component" value="Chromosome"/>
</dbReference>
<dbReference type="InterPro" id="IPR005946">
    <property type="entry name" value="Rib-P_diPkinase"/>
</dbReference>
<dbReference type="PANTHER" id="PTHR10210:SF32">
    <property type="entry name" value="RIBOSE-PHOSPHATE PYROPHOSPHOKINASE 2"/>
    <property type="match status" value="1"/>
</dbReference>
<keyword evidence="7" id="KW-0067">ATP-binding</keyword>
<dbReference type="EMBL" id="CP002408">
    <property type="protein sequence ID" value="AFU59257.1"/>
    <property type="molecule type" value="Genomic_DNA"/>
</dbReference>
<keyword evidence="2 11" id="KW-0808">Transferase</keyword>
<proteinExistence type="predicted"/>
<gene>
    <name evidence="11" type="primary">prs</name>
    <name evidence="11" type="ordered locus">Ngar_c23310</name>
</gene>
<evidence type="ECO:0000256" key="6">
    <source>
        <dbReference type="ARBA" id="ARBA00022777"/>
    </source>
</evidence>
<evidence type="ECO:0000259" key="10">
    <source>
        <dbReference type="Pfam" id="PF13793"/>
    </source>
</evidence>